<feature type="non-terminal residue" evidence="1">
    <location>
        <position position="1"/>
    </location>
</feature>
<dbReference type="Gene3D" id="1.20.1600.10">
    <property type="entry name" value="Outer membrane efflux proteins (OEP)"/>
    <property type="match status" value="1"/>
</dbReference>
<dbReference type="Pfam" id="PF02321">
    <property type="entry name" value="OEP"/>
    <property type="match status" value="1"/>
</dbReference>
<proteinExistence type="predicted"/>
<name>X0XBJ9_9ZZZZ</name>
<evidence type="ECO:0008006" key="2">
    <source>
        <dbReference type="Google" id="ProtNLM"/>
    </source>
</evidence>
<dbReference type="InterPro" id="IPR010131">
    <property type="entry name" value="MdtP/NodT-like"/>
</dbReference>
<protein>
    <recommendedName>
        <fullName evidence="2">Outer membrane efflux protein</fullName>
    </recommendedName>
</protein>
<dbReference type="PANTHER" id="PTHR30203">
    <property type="entry name" value="OUTER MEMBRANE CATION EFFLUX PROTEIN"/>
    <property type="match status" value="1"/>
</dbReference>
<feature type="non-terminal residue" evidence="1">
    <location>
        <position position="252"/>
    </location>
</feature>
<dbReference type="EMBL" id="BARS01041602">
    <property type="protein sequence ID" value="GAG34023.1"/>
    <property type="molecule type" value="Genomic_DNA"/>
</dbReference>
<evidence type="ECO:0000313" key="1">
    <source>
        <dbReference type="EMBL" id="GAG34023.1"/>
    </source>
</evidence>
<organism evidence="1">
    <name type="scientific">marine sediment metagenome</name>
    <dbReference type="NCBI Taxonomy" id="412755"/>
    <lineage>
        <taxon>unclassified sequences</taxon>
        <taxon>metagenomes</taxon>
        <taxon>ecological metagenomes</taxon>
    </lineage>
</organism>
<comment type="caution">
    <text evidence="1">The sequence shown here is derived from an EMBL/GenBank/DDBJ whole genome shotgun (WGS) entry which is preliminary data.</text>
</comment>
<reference evidence="1" key="1">
    <citation type="journal article" date="2014" name="Front. Microbiol.">
        <title>High frequency of phylogenetically diverse reductive dehalogenase-homologous genes in deep subseafloor sedimentary metagenomes.</title>
        <authorList>
            <person name="Kawai M."/>
            <person name="Futagami T."/>
            <person name="Toyoda A."/>
            <person name="Takaki Y."/>
            <person name="Nishi S."/>
            <person name="Hori S."/>
            <person name="Arai W."/>
            <person name="Tsubouchi T."/>
            <person name="Morono Y."/>
            <person name="Uchiyama I."/>
            <person name="Ito T."/>
            <person name="Fujiyama A."/>
            <person name="Inagaki F."/>
            <person name="Takami H."/>
        </authorList>
    </citation>
    <scope>NUCLEOTIDE SEQUENCE</scope>
    <source>
        <strain evidence="1">Expedition CK06-06</strain>
    </source>
</reference>
<accession>X0XBJ9</accession>
<dbReference type="InterPro" id="IPR003423">
    <property type="entry name" value="OMP_efflux"/>
</dbReference>
<dbReference type="SUPFAM" id="SSF56954">
    <property type="entry name" value="Outer membrane efflux proteins (OEP)"/>
    <property type="match status" value="1"/>
</dbReference>
<dbReference type="PANTHER" id="PTHR30203:SF24">
    <property type="entry name" value="BLR4935 PROTEIN"/>
    <property type="match status" value="1"/>
</dbReference>
<dbReference type="GO" id="GO:0015562">
    <property type="term" value="F:efflux transmembrane transporter activity"/>
    <property type="evidence" value="ECO:0007669"/>
    <property type="project" value="InterPro"/>
</dbReference>
<gene>
    <name evidence="1" type="ORF">S01H1_63248</name>
</gene>
<dbReference type="AlphaFoldDB" id="X0XBJ9"/>
<sequence>LIFRVKNIYYEYGYLAQAISIAKDNVTLLTHFESVARAKYRGGAGLQSAVIKVQVELGKLEDRLRSLQDLTRPIVAKLNFSLNRPSHLPLPLPKALPAEKHDVADKELFSLLRAENPSLKVLDFMAAKEDFAIKLAEKNFFPDMTLGVDYIDTSSRSDMDPKDNGKDPVIAKLSINVPIWHQKYNAIGKEAKARRRAFLRDRKEKENLLIADLEMALYQLRDADRKINLYGDTLLPKAEQNVKINLLAFTSE</sequence>